<accession>A0A6P6A820</accession>
<dbReference type="GeneID" id="111307151"/>
<dbReference type="SMART" id="SM00054">
    <property type="entry name" value="EFh"/>
    <property type="match status" value="1"/>
</dbReference>
<dbReference type="SUPFAM" id="SSF57850">
    <property type="entry name" value="RING/U-box"/>
    <property type="match status" value="1"/>
</dbReference>
<proteinExistence type="predicted"/>
<protein>
    <submittedName>
        <fullName evidence="4">Uncharacterized protein LOC111307151</fullName>
    </submittedName>
</protein>
<dbReference type="InterPro" id="IPR018247">
    <property type="entry name" value="EF_Hand_1_Ca_BS"/>
</dbReference>
<dbReference type="PROSITE" id="PS50222">
    <property type="entry name" value="EF_HAND_2"/>
    <property type="match status" value="1"/>
</dbReference>
<dbReference type="RefSeq" id="XP_022760906.1">
    <property type="nucleotide sequence ID" value="XM_022905171.1"/>
</dbReference>
<evidence type="ECO:0000313" key="3">
    <source>
        <dbReference type="Proteomes" id="UP000515121"/>
    </source>
</evidence>
<evidence type="ECO:0000259" key="2">
    <source>
        <dbReference type="PROSITE" id="PS50222"/>
    </source>
</evidence>
<dbReference type="KEGG" id="dzi:111307151"/>
<keyword evidence="1" id="KW-0106">Calcium</keyword>
<evidence type="ECO:0000256" key="1">
    <source>
        <dbReference type="ARBA" id="ARBA00022837"/>
    </source>
</evidence>
<reference evidence="4" key="1">
    <citation type="submission" date="2025-08" db="UniProtKB">
        <authorList>
            <consortium name="RefSeq"/>
        </authorList>
    </citation>
    <scope>IDENTIFICATION</scope>
    <source>
        <tissue evidence="4">Fruit stalk</tissue>
    </source>
</reference>
<name>A0A6P6A820_DURZI</name>
<dbReference type="OrthoDB" id="8785703at2759"/>
<dbReference type="PROSITE" id="PS00018">
    <property type="entry name" value="EF_HAND_1"/>
    <property type="match status" value="1"/>
</dbReference>
<organism evidence="3 4">
    <name type="scientific">Durio zibethinus</name>
    <name type="common">Durian</name>
    <dbReference type="NCBI Taxonomy" id="66656"/>
    <lineage>
        <taxon>Eukaryota</taxon>
        <taxon>Viridiplantae</taxon>
        <taxon>Streptophyta</taxon>
        <taxon>Embryophyta</taxon>
        <taxon>Tracheophyta</taxon>
        <taxon>Spermatophyta</taxon>
        <taxon>Magnoliopsida</taxon>
        <taxon>eudicotyledons</taxon>
        <taxon>Gunneridae</taxon>
        <taxon>Pentapetalae</taxon>
        <taxon>rosids</taxon>
        <taxon>malvids</taxon>
        <taxon>Malvales</taxon>
        <taxon>Malvaceae</taxon>
        <taxon>Helicteroideae</taxon>
        <taxon>Durio</taxon>
    </lineage>
</organism>
<sequence length="269" mass="30428">MGCLYKAIGSFTFFHSSNSITQNNYHNLVDNFDQGLDELRKLAEAYYLAGPDSVRNSAEEFFSEMDDDGDGYISRNEFQEFMRQIGDTKMTSSPVFWQLSSRGDEKLDFMDIMTLYYVMKSGRPFCDGTHCGGDLMRGAYFACRQCFYSSKSFCLCPECFMNKKHTHDPSHQFLDNFTLLEVKRQEAVLREAEASNQQASSVNIGIYERQENDNEQIAGSSSSASNPALPPSSLALVPIARRNKWKVAFRAFNSAVNYGFLASEVCNIL</sequence>
<keyword evidence="3" id="KW-1185">Reference proteome</keyword>
<dbReference type="SUPFAM" id="SSF47473">
    <property type="entry name" value="EF-hand"/>
    <property type="match status" value="1"/>
</dbReference>
<feature type="domain" description="EF-hand" evidence="2">
    <location>
        <begin position="53"/>
        <end position="88"/>
    </location>
</feature>
<dbReference type="InterPro" id="IPR011992">
    <property type="entry name" value="EF-hand-dom_pair"/>
</dbReference>
<evidence type="ECO:0000313" key="4">
    <source>
        <dbReference type="RefSeq" id="XP_022760906.1"/>
    </source>
</evidence>
<dbReference type="CDD" id="cd00051">
    <property type="entry name" value="EFh"/>
    <property type="match status" value="1"/>
</dbReference>
<dbReference type="Gene3D" id="1.10.238.10">
    <property type="entry name" value="EF-hand"/>
    <property type="match status" value="1"/>
</dbReference>
<dbReference type="InterPro" id="IPR002048">
    <property type="entry name" value="EF_hand_dom"/>
</dbReference>
<dbReference type="GO" id="GO:0005509">
    <property type="term" value="F:calcium ion binding"/>
    <property type="evidence" value="ECO:0007669"/>
    <property type="project" value="InterPro"/>
</dbReference>
<gene>
    <name evidence="4" type="primary">LOC111307151</name>
</gene>
<dbReference type="AlphaFoldDB" id="A0A6P6A820"/>
<dbReference type="Proteomes" id="UP000515121">
    <property type="component" value="Unplaced"/>
</dbReference>
<dbReference type="Pfam" id="PF00036">
    <property type="entry name" value="EF-hand_1"/>
    <property type="match status" value="1"/>
</dbReference>